<name>A0ABS8F057_9FIRM</name>
<feature type="transmembrane region" description="Helical" evidence="1">
    <location>
        <begin position="289"/>
        <end position="308"/>
    </location>
</feature>
<keyword evidence="1" id="KW-0472">Membrane</keyword>
<dbReference type="Pfam" id="PF06166">
    <property type="entry name" value="DUF979"/>
    <property type="match status" value="1"/>
</dbReference>
<reference evidence="2 3" key="1">
    <citation type="submission" date="2021-10" db="EMBL/GenBank/DDBJ databases">
        <title>Anaerobic single-cell dispensing facilitates the cultivation of human gut bacteria.</title>
        <authorList>
            <person name="Afrizal A."/>
        </authorList>
    </citation>
    <scope>NUCLEOTIDE SEQUENCE [LARGE SCALE GENOMIC DNA]</scope>
    <source>
        <strain evidence="2 3">CLA-AA-H247</strain>
    </source>
</reference>
<feature type="transmembrane region" description="Helical" evidence="1">
    <location>
        <begin position="222"/>
        <end position="241"/>
    </location>
</feature>
<sequence>MLELLYKMQPLDYVYLLVGIILFIFAIQSFLDKEHKYRIGTGLFWLLYSVSFIFGSYLSKEINGWLVIAMAVIVLVKQLGKGNYFESPIEFKKGEAVRIGNVIFVPALLVGIITFVIGFFTKLGALVGLGIAAIIAMCAALYITKGSLNQGFHEGRRLIDAIGWTAILSQLLAALGYLFNLAGVGKIISSAVASVVPADNVFLVVVAYCIGMVIFTMIMGNAFAAFAMITSAIGIPMLVVAHGANPAAVGAIAMLAGYCGTLMTPMAANFNIVPVALLEMRDQYGVIKAQLPIALIMLVLNILLMYYFI</sequence>
<protein>
    <submittedName>
        <fullName evidence="2">DUF979 domain-containing protein</fullName>
    </submittedName>
</protein>
<keyword evidence="3" id="KW-1185">Reference proteome</keyword>
<feature type="transmembrane region" description="Helical" evidence="1">
    <location>
        <begin position="158"/>
        <end position="179"/>
    </location>
</feature>
<evidence type="ECO:0000313" key="2">
    <source>
        <dbReference type="EMBL" id="MCC2155823.1"/>
    </source>
</evidence>
<dbReference type="RefSeq" id="WP_227720671.1">
    <property type="nucleotide sequence ID" value="NZ_JAJEQD010000002.1"/>
</dbReference>
<feature type="transmembrane region" description="Helical" evidence="1">
    <location>
        <begin position="191"/>
        <end position="215"/>
    </location>
</feature>
<accession>A0ABS8F057</accession>
<feature type="transmembrane region" description="Helical" evidence="1">
    <location>
        <begin position="126"/>
        <end position="146"/>
    </location>
</feature>
<proteinExistence type="predicted"/>
<feature type="transmembrane region" description="Helical" evidence="1">
    <location>
        <begin position="38"/>
        <end position="58"/>
    </location>
</feature>
<gene>
    <name evidence="2" type="ORF">LKD20_01535</name>
</gene>
<feature type="transmembrane region" description="Helical" evidence="1">
    <location>
        <begin position="13"/>
        <end position="31"/>
    </location>
</feature>
<comment type="caution">
    <text evidence="2">The sequence shown here is derived from an EMBL/GenBank/DDBJ whole genome shotgun (WGS) entry which is preliminary data.</text>
</comment>
<feature type="transmembrane region" description="Helical" evidence="1">
    <location>
        <begin position="247"/>
        <end position="268"/>
    </location>
</feature>
<feature type="transmembrane region" description="Helical" evidence="1">
    <location>
        <begin position="101"/>
        <end position="120"/>
    </location>
</feature>
<organism evidence="2 3">
    <name type="scientific">Veillonella fallax</name>
    <dbReference type="NCBI Taxonomy" id="2881272"/>
    <lineage>
        <taxon>Bacteria</taxon>
        <taxon>Bacillati</taxon>
        <taxon>Bacillota</taxon>
        <taxon>Negativicutes</taxon>
        <taxon>Veillonellales</taxon>
        <taxon>Veillonellaceae</taxon>
        <taxon>Veillonella</taxon>
    </lineage>
</organism>
<dbReference type="EMBL" id="JAJEQD010000002">
    <property type="protein sequence ID" value="MCC2155823.1"/>
    <property type="molecule type" value="Genomic_DNA"/>
</dbReference>
<keyword evidence="1" id="KW-1133">Transmembrane helix</keyword>
<keyword evidence="1" id="KW-0812">Transmembrane</keyword>
<evidence type="ECO:0000256" key="1">
    <source>
        <dbReference type="SAM" id="Phobius"/>
    </source>
</evidence>
<dbReference type="Proteomes" id="UP001198241">
    <property type="component" value="Unassembled WGS sequence"/>
</dbReference>
<dbReference type="InterPro" id="IPR009323">
    <property type="entry name" value="DUF979"/>
</dbReference>
<evidence type="ECO:0000313" key="3">
    <source>
        <dbReference type="Proteomes" id="UP001198241"/>
    </source>
</evidence>